<dbReference type="PANTHER" id="PTHR10900">
    <property type="entry name" value="PERIOSTIN-RELATED"/>
    <property type="match status" value="1"/>
</dbReference>
<dbReference type="FunFam" id="2.30.180.10:FF:000032">
    <property type="entry name" value="Fasciclin domain-containing protein, putative"/>
    <property type="match status" value="2"/>
</dbReference>
<protein>
    <submittedName>
        <fullName evidence="3">Fasciclin domain-containing protein</fullName>
    </submittedName>
</protein>
<dbReference type="KEGG" id="echi:FKX85_01030"/>
<dbReference type="PANTHER" id="PTHR10900:SF77">
    <property type="entry name" value="FI19380P1"/>
    <property type="match status" value="1"/>
</dbReference>
<evidence type="ECO:0000256" key="1">
    <source>
        <dbReference type="SAM" id="SignalP"/>
    </source>
</evidence>
<dbReference type="AlphaFoldDB" id="A0A514CD00"/>
<dbReference type="InterPro" id="IPR036378">
    <property type="entry name" value="FAS1_dom_sf"/>
</dbReference>
<feature type="chain" id="PRO_5021902505" evidence="1">
    <location>
        <begin position="24"/>
        <end position="314"/>
    </location>
</feature>
<keyword evidence="4" id="KW-1185">Reference proteome</keyword>
<dbReference type="InterPro" id="IPR000782">
    <property type="entry name" value="FAS1_domain"/>
</dbReference>
<dbReference type="OrthoDB" id="1119934at2"/>
<dbReference type="Gene3D" id="2.30.180.10">
    <property type="entry name" value="FAS1 domain"/>
    <property type="match status" value="2"/>
</dbReference>
<reference evidence="3 4" key="1">
    <citation type="submission" date="2019-06" db="EMBL/GenBank/DDBJ databases">
        <title>Echinicola alkalisoli sp. nov. isolated from saline soil.</title>
        <authorList>
            <person name="Sun J.-Q."/>
            <person name="Xu L."/>
        </authorList>
    </citation>
    <scope>NUCLEOTIDE SEQUENCE [LARGE SCALE GENOMIC DNA]</scope>
    <source>
        <strain evidence="3 4">LN3S3</strain>
    </source>
</reference>
<feature type="domain" description="FAS1" evidence="2">
    <location>
        <begin position="177"/>
        <end position="312"/>
    </location>
</feature>
<evidence type="ECO:0000313" key="4">
    <source>
        <dbReference type="Proteomes" id="UP000316614"/>
    </source>
</evidence>
<dbReference type="SMART" id="SM00554">
    <property type="entry name" value="FAS1"/>
    <property type="match status" value="2"/>
</dbReference>
<keyword evidence="1" id="KW-0732">Signal</keyword>
<dbReference type="Pfam" id="PF02469">
    <property type="entry name" value="Fasciclin"/>
    <property type="match status" value="2"/>
</dbReference>
<dbReference type="SUPFAM" id="SSF82153">
    <property type="entry name" value="FAS1 domain"/>
    <property type="match status" value="2"/>
</dbReference>
<dbReference type="InterPro" id="IPR050904">
    <property type="entry name" value="Adhesion/Biosynth-related"/>
</dbReference>
<feature type="signal peptide" evidence="1">
    <location>
        <begin position="1"/>
        <end position="23"/>
    </location>
</feature>
<feature type="domain" description="FAS1" evidence="2">
    <location>
        <begin position="35"/>
        <end position="168"/>
    </location>
</feature>
<proteinExistence type="predicted"/>
<dbReference type="GO" id="GO:0005615">
    <property type="term" value="C:extracellular space"/>
    <property type="evidence" value="ECO:0007669"/>
    <property type="project" value="TreeGrafter"/>
</dbReference>
<organism evidence="3 4">
    <name type="scientific">Echinicola soli</name>
    <dbReference type="NCBI Taxonomy" id="2591634"/>
    <lineage>
        <taxon>Bacteria</taxon>
        <taxon>Pseudomonadati</taxon>
        <taxon>Bacteroidota</taxon>
        <taxon>Cytophagia</taxon>
        <taxon>Cytophagales</taxon>
        <taxon>Cyclobacteriaceae</taxon>
        <taxon>Echinicola</taxon>
    </lineage>
</organism>
<dbReference type="PROSITE" id="PS50213">
    <property type="entry name" value="FAS1"/>
    <property type="match status" value="2"/>
</dbReference>
<dbReference type="EMBL" id="CP041253">
    <property type="protein sequence ID" value="QDH77702.1"/>
    <property type="molecule type" value="Genomic_DNA"/>
</dbReference>
<dbReference type="Proteomes" id="UP000316614">
    <property type="component" value="Chromosome"/>
</dbReference>
<gene>
    <name evidence="3" type="ORF">FKX85_01030</name>
</gene>
<evidence type="ECO:0000313" key="3">
    <source>
        <dbReference type="EMBL" id="QDH77702.1"/>
    </source>
</evidence>
<dbReference type="RefSeq" id="WP_141612983.1">
    <property type="nucleotide sequence ID" value="NZ_CP041253.1"/>
</dbReference>
<sequence length="314" mass="33028">MKTTKTKFPILLLLFSAWMFLIACNDDDDPVPMEEDDIVDIVTSSNDFTVLESAVVEADLVTTLKGDGPFTVFAPTDAAFTAFLDDTGMAADDLLGSPDLADILTYHVLAGEVMASGVGAGELETVNGASFYVSEDVDGNFWINGSAMVVDTDIEASNGIIHTLDYVIMPPSQSIAEIAVGMTTAATPEFTQLVGALQRASLVDAVSGDEGDLTVFAPTDAAFQALYDTNPNWNDYNDIPMETLTAVLTAHVVPARAFSQDLRTGTSLTPLNTDASLAIDLGAGTVGGAALNTDMLNIHATNGVVHVIDEVILP</sequence>
<accession>A0A514CD00</accession>
<dbReference type="PROSITE" id="PS51257">
    <property type="entry name" value="PROKAR_LIPOPROTEIN"/>
    <property type="match status" value="1"/>
</dbReference>
<evidence type="ECO:0000259" key="2">
    <source>
        <dbReference type="PROSITE" id="PS50213"/>
    </source>
</evidence>
<name>A0A514CD00_9BACT</name>